<protein>
    <submittedName>
        <fullName evidence="7">Prolyl 3-hydroxylase OGFOD1</fullName>
    </submittedName>
</protein>
<dbReference type="GO" id="GO:0006449">
    <property type="term" value="P:regulation of translational termination"/>
    <property type="evidence" value="ECO:0007669"/>
    <property type="project" value="TreeGrafter"/>
</dbReference>
<evidence type="ECO:0000256" key="1">
    <source>
        <dbReference type="ARBA" id="ARBA00001961"/>
    </source>
</evidence>
<dbReference type="PANTHER" id="PTHR12117">
    <property type="entry name" value="HISTONE ACETYLTRANSFERASE COMPLEX"/>
    <property type="match status" value="1"/>
</dbReference>
<dbReference type="GO" id="GO:0031543">
    <property type="term" value="F:peptidyl-proline dioxygenase activity"/>
    <property type="evidence" value="ECO:0007669"/>
    <property type="project" value="TreeGrafter"/>
</dbReference>
<dbReference type="InterPro" id="IPR006620">
    <property type="entry name" value="Pro_4_hyd_alph"/>
</dbReference>
<name>A0A226F0B6_FOLCA</name>
<dbReference type="Pfam" id="PF13661">
    <property type="entry name" value="2OG-FeII_Oxy_4"/>
    <property type="match status" value="1"/>
</dbReference>
<dbReference type="Proteomes" id="UP000198287">
    <property type="component" value="Unassembled WGS sequence"/>
</dbReference>
<evidence type="ECO:0000313" key="8">
    <source>
        <dbReference type="Proteomes" id="UP000198287"/>
    </source>
</evidence>
<reference evidence="7 8" key="1">
    <citation type="submission" date="2015-12" db="EMBL/GenBank/DDBJ databases">
        <title>The genome of Folsomia candida.</title>
        <authorList>
            <person name="Faddeeva A."/>
            <person name="Derks M.F."/>
            <person name="Anvar Y."/>
            <person name="Smit S."/>
            <person name="Van Straalen N."/>
            <person name="Roelofs D."/>
        </authorList>
    </citation>
    <scope>NUCLEOTIDE SEQUENCE [LARGE SCALE GENOMIC DNA]</scope>
    <source>
        <strain evidence="7 8">VU population</strain>
        <tissue evidence="7">Whole body</tissue>
    </source>
</reference>
<feature type="region of interest" description="Disordered" evidence="5">
    <location>
        <begin position="409"/>
        <end position="452"/>
    </location>
</feature>
<keyword evidence="2" id="KW-0847">Vitamin C</keyword>
<dbReference type="OMA" id="HDHEILY"/>
<comment type="caution">
    <text evidence="7">The sequence shown here is derived from an EMBL/GenBank/DDBJ whole genome shotgun (WGS) entry which is preliminary data.</text>
</comment>
<gene>
    <name evidence="7" type="ORF">Fcan01_02674</name>
</gene>
<evidence type="ECO:0000256" key="4">
    <source>
        <dbReference type="ARBA" id="ARBA00023002"/>
    </source>
</evidence>
<dbReference type="InterPro" id="IPR051842">
    <property type="entry name" value="uS12_prolyl_hydroxylase"/>
</dbReference>
<keyword evidence="3" id="KW-0223">Dioxygenase</keyword>
<dbReference type="Pfam" id="PF10637">
    <property type="entry name" value="Ofd1_CTDD"/>
    <property type="match status" value="1"/>
</dbReference>
<evidence type="ECO:0000256" key="3">
    <source>
        <dbReference type="ARBA" id="ARBA00022964"/>
    </source>
</evidence>
<feature type="region of interest" description="Disordered" evidence="5">
    <location>
        <begin position="1"/>
        <end position="27"/>
    </location>
</feature>
<evidence type="ECO:0000256" key="5">
    <source>
        <dbReference type="SAM" id="MobiDB-lite"/>
    </source>
</evidence>
<accession>A0A226F0B6</accession>
<dbReference type="STRING" id="158441.A0A226F0B6"/>
<dbReference type="GO" id="GO:0031418">
    <property type="term" value="F:L-ascorbic acid binding"/>
    <property type="evidence" value="ECO:0007669"/>
    <property type="project" value="UniProtKB-KW"/>
</dbReference>
<dbReference type="Gene3D" id="2.60.120.620">
    <property type="entry name" value="q2cbj1_9rhob like domain"/>
    <property type="match status" value="2"/>
</dbReference>
<dbReference type="AlphaFoldDB" id="A0A226F0B6"/>
<dbReference type="EMBL" id="LNIX01000001">
    <property type="protein sequence ID" value="OXA62908.1"/>
    <property type="molecule type" value="Genomic_DNA"/>
</dbReference>
<keyword evidence="4" id="KW-0560">Oxidoreductase</keyword>
<evidence type="ECO:0000313" key="7">
    <source>
        <dbReference type="EMBL" id="OXA62908.1"/>
    </source>
</evidence>
<dbReference type="PANTHER" id="PTHR12117:SF0">
    <property type="entry name" value="PROLYL 3-HYDROXYLASE OGFOD1"/>
    <property type="match status" value="1"/>
</dbReference>
<dbReference type="OrthoDB" id="430522at2759"/>
<proteinExistence type="predicted"/>
<keyword evidence="8" id="KW-1185">Reference proteome</keyword>
<evidence type="ECO:0000259" key="6">
    <source>
        <dbReference type="SMART" id="SM00702"/>
    </source>
</evidence>
<feature type="domain" description="Prolyl 4-hydroxylase alpha subunit" evidence="6">
    <location>
        <begin position="66"/>
        <end position="242"/>
    </location>
</feature>
<dbReference type="InterPro" id="IPR039558">
    <property type="entry name" value="TPA1/OFD1_N"/>
</dbReference>
<sequence>MPHGKNKRKSVVDDESAPKKSSSGTACSSIVPSKVIGQGVEKLKSVWLNQENYSDELLSLCSTPFQHGECKSFVDNEEFLEELLEKMDTFEFHLKESDLFQFRQSDDLKSFVDPHIYILMEYLTNSILPWLKDVTGLPLNGSIDLFLSDYRKNDFLLCHDDELDSRRIAFILYLNKTWKAEFGGKLDLFSATKDIHPISVVKSITPEFNKFVFFSVGATSFHQVSEVTEEGVKRLALSGWFYGDPVPRPKIEFPKDHGYLLNDIMTSHPEIITQFCSESYSDESTLQDINEQVSEESQVLIPGFLQDDVYKAICIDMVDQDATFGKFVQVGPPNMACYQEMDKGPPVLLSAELGQAALSKNVQGLRQLFHSKEFFHLVEKVTELPFTSSQLLRGTSSIRKYAKGSYSLLTSGGAKQTGDVKEKDDVTQNTDSAAESNDVGDSADDENESDEGPNLVDFIYFVSSKWNENWGGLTIYNTDDGDHLLTVSPEGNCLAIVVRNSSVNSCVNYVNCDAGEEVYFAFTMTCALDGNL</sequence>
<dbReference type="GO" id="GO:0005506">
    <property type="term" value="F:iron ion binding"/>
    <property type="evidence" value="ECO:0007669"/>
    <property type="project" value="InterPro"/>
</dbReference>
<feature type="compositionally biased region" description="Acidic residues" evidence="5">
    <location>
        <begin position="441"/>
        <end position="451"/>
    </location>
</feature>
<dbReference type="SMART" id="SM00702">
    <property type="entry name" value="P4Hc"/>
    <property type="match status" value="1"/>
</dbReference>
<evidence type="ECO:0000256" key="2">
    <source>
        <dbReference type="ARBA" id="ARBA00022896"/>
    </source>
</evidence>
<comment type="cofactor">
    <cofactor evidence="1">
        <name>L-ascorbate</name>
        <dbReference type="ChEBI" id="CHEBI:38290"/>
    </cofactor>
</comment>
<organism evidence="7 8">
    <name type="scientific">Folsomia candida</name>
    <name type="common">Springtail</name>
    <dbReference type="NCBI Taxonomy" id="158441"/>
    <lineage>
        <taxon>Eukaryota</taxon>
        <taxon>Metazoa</taxon>
        <taxon>Ecdysozoa</taxon>
        <taxon>Arthropoda</taxon>
        <taxon>Hexapoda</taxon>
        <taxon>Collembola</taxon>
        <taxon>Entomobryomorpha</taxon>
        <taxon>Isotomoidea</taxon>
        <taxon>Isotomidae</taxon>
        <taxon>Proisotominae</taxon>
        <taxon>Folsomia</taxon>
    </lineage>
</organism>
<dbReference type="InterPro" id="IPR019601">
    <property type="entry name" value="Oxoglutarate/Fe-dep_Oase_C"/>
</dbReference>
<dbReference type="GO" id="GO:0005737">
    <property type="term" value="C:cytoplasm"/>
    <property type="evidence" value="ECO:0007669"/>
    <property type="project" value="TreeGrafter"/>
</dbReference>